<evidence type="ECO:0000256" key="9">
    <source>
        <dbReference type="ARBA" id="ARBA00032199"/>
    </source>
</evidence>
<keyword evidence="15" id="KW-1185">Reference proteome</keyword>
<dbReference type="PANTHER" id="PTHR15952:SF11">
    <property type="entry name" value="EXPORTIN-T"/>
    <property type="match status" value="1"/>
</dbReference>
<evidence type="ECO:0000259" key="12">
    <source>
        <dbReference type="Pfam" id="PF08389"/>
    </source>
</evidence>
<evidence type="ECO:0000256" key="6">
    <source>
        <dbReference type="ARBA" id="ARBA00022884"/>
    </source>
</evidence>
<comment type="function">
    <text evidence="10">tRNA nucleus export receptor which facilitates tRNA translocation across the nuclear pore complex.</text>
</comment>
<keyword evidence="6 10" id="KW-0694">RNA-binding</keyword>
<dbReference type="InterPro" id="IPR013598">
    <property type="entry name" value="Exportin-1/Importin-b-like"/>
</dbReference>
<feature type="compositionally biased region" description="Low complexity" evidence="11">
    <location>
        <begin position="776"/>
        <end position="786"/>
    </location>
</feature>
<evidence type="ECO:0000256" key="5">
    <source>
        <dbReference type="ARBA" id="ARBA00022555"/>
    </source>
</evidence>
<evidence type="ECO:0000256" key="8">
    <source>
        <dbReference type="ARBA" id="ARBA00029784"/>
    </source>
</evidence>
<gene>
    <name evidence="14" type="ORF">NESM_000832400</name>
</gene>
<evidence type="ECO:0000256" key="2">
    <source>
        <dbReference type="ARBA" id="ARBA00018928"/>
    </source>
</evidence>
<dbReference type="GO" id="GO:0000049">
    <property type="term" value="F:tRNA binding"/>
    <property type="evidence" value="ECO:0007669"/>
    <property type="project" value="UniProtKB-UniRule"/>
</dbReference>
<dbReference type="InterPro" id="IPR016024">
    <property type="entry name" value="ARM-type_fold"/>
</dbReference>
<dbReference type="InterPro" id="IPR011989">
    <property type="entry name" value="ARM-like"/>
</dbReference>
<feature type="compositionally biased region" description="Gly residues" evidence="11">
    <location>
        <begin position="787"/>
        <end position="799"/>
    </location>
</feature>
<evidence type="ECO:0000313" key="15">
    <source>
        <dbReference type="Proteomes" id="UP001430356"/>
    </source>
</evidence>
<dbReference type="Gene3D" id="1.25.10.10">
    <property type="entry name" value="Leucine-rich Repeat Variant"/>
    <property type="match status" value="2"/>
</dbReference>
<dbReference type="Pfam" id="PF08389">
    <property type="entry name" value="Xpo1"/>
    <property type="match status" value="1"/>
</dbReference>
<sequence length="1162" mass="124746">MLNAENFTEALRLTHSFDPSVSPAARLEAERYLMSLRESAEGLNLSFHVISNEPVSELRCFWAFNTVMHHLPALAATVDAAQAQELYRTLFAFIHRYLVSSATTTTPTDYVVNKHAQLMVAGLQVFYPARWQSMFDDVFDMLRHRRSGVCLPADDLITVYVLRIFECVDERVVCVRDRQERGKQQRARDMAVKDAMRERVIPQAVHMWYNTLVCDARARHSEVARLCLSVVQTYIEWVDVRLFMTADWINLLYFLVTVPPLRVAACECLLSLVEKKQMPGMKMESLSTLGVVESLPRMLSLLELPPPSEAAVLFTEVVSKFVVAVAGQLLGLLDGCTALAQQTTAAPTSATVIEVDGVVLQDCPFTVTAELLDGLSDALHRVAVAQVMQLLLLRLPEVCEAVLPFIQLYLKSPHLLQSEAAQLLTLLFRHTRVAGVAHDEERVWDDAVIDQRKTLYNLLRLLHRRYPDLVVSHLCQLFHTGLDRLESSGGGGGGGGGGGAQTATTTAVAAAAADGDDASFTSPEVLEAALRYLYEMGEALRLDSLRDAGDLVTQLLQRLLVTEAVTRGDATCVHLAFFEVQTRYYTFFTHHPQYVPLLLQRLLLQPCGVVNRSDRVRARVCYLFGSLLQLLKGQLGPYAADMVSALHSIVCTAPQLQASDRRELYEAMGILLSICGEEGGGGGVGDDGDAGVPPALRLLAASAAADGGARAAVPSAVLAEAAPLLGRKAALLHSVVNSAIHSLQHASSVAVGVADHPAADAIALLSALAKGLGSADAGGSTPSSPSGAGGGGSGGSGGGGCSMGSTPTTVYLAAGGAALAGCASAVAAVSLTNVFVAHTFVCVTQHVMDAAGRLAGSAAVRDAVGQFFQQLMHTLPFDMLRPYTEAYVAVCLGWMETVAELSRLLRCMFQYVNKAGARGVVSVARLTPLLWQRLCAVGELSAASPVVCMGVVSESARERVGVYKQFFMFLFSVSTWGCVAAVALMPPACWRSILQQLCHALTLPAEVELPKCALQVFEKLAQELTESVVAQAVAQHGDAVDVAADVAAGNLQACSTCLLQEALPIAVDALTSTTFDLDDAKSHIFMAEVLQLFRVSVARYGDTVMQVLYDRVAPFVGDAAAMECCSAVRDEPRVNAALKMKVRQLLGRVHAVHRSSQEGVAT</sequence>
<feature type="region of interest" description="Disordered" evidence="11">
    <location>
        <begin position="776"/>
        <end position="799"/>
    </location>
</feature>
<keyword evidence="4 10" id="KW-0963">Cytoplasm</keyword>
<organism evidence="14 15">
    <name type="scientific">Novymonas esmeraldas</name>
    <dbReference type="NCBI Taxonomy" id="1808958"/>
    <lineage>
        <taxon>Eukaryota</taxon>
        <taxon>Discoba</taxon>
        <taxon>Euglenozoa</taxon>
        <taxon>Kinetoplastea</taxon>
        <taxon>Metakinetoplastina</taxon>
        <taxon>Trypanosomatida</taxon>
        <taxon>Trypanosomatidae</taxon>
        <taxon>Novymonas</taxon>
    </lineage>
</organism>
<dbReference type="Proteomes" id="UP001430356">
    <property type="component" value="Unassembled WGS sequence"/>
</dbReference>
<protein>
    <recommendedName>
        <fullName evidence="2 10">Exportin-T</fullName>
    </recommendedName>
    <alternativeName>
        <fullName evidence="8 10">Exportin(tRNA)</fullName>
    </alternativeName>
    <alternativeName>
        <fullName evidence="9 10">tRNA exportin</fullName>
    </alternativeName>
</protein>
<dbReference type="PANTHER" id="PTHR15952">
    <property type="entry name" value="EXPORTIN-T/LOS1"/>
    <property type="match status" value="1"/>
</dbReference>
<dbReference type="GO" id="GO:0005643">
    <property type="term" value="C:nuclear pore"/>
    <property type="evidence" value="ECO:0007669"/>
    <property type="project" value="TreeGrafter"/>
</dbReference>
<evidence type="ECO:0000256" key="4">
    <source>
        <dbReference type="ARBA" id="ARBA00022490"/>
    </source>
</evidence>
<keyword evidence="7 10" id="KW-0539">Nucleus</keyword>
<dbReference type="EMBL" id="JAECZO010000167">
    <property type="protein sequence ID" value="KAK7198687.1"/>
    <property type="molecule type" value="Genomic_DNA"/>
</dbReference>
<comment type="similarity">
    <text evidence="10">Belongs to the exportin family.</text>
</comment>
<dbReference type="SUPFAM" id="SSF48371">
    <property type="entry name" value="ARM repeat"/>
    <property type="match status" value="1"/>
</dbReference>
<evidence type="ECO:0000313" key="14">
    <source>
        <dbReference type="EMBL" id="KAK7198687.1"/>
    </source>
</evidence>
<dbReference type="AlphaFoldDB" id="A0AAW0F089"/>
<evidence type="ECO:0000256" key="11">
    <source>
        <dbReference type="SAM" id="MobiDB-lite"/>
    </source>
</evidence>
<dbReference type="GO" id="GO:0031267">
    <property type="term" value="F:small GTPase binding"/>
    <property type="evidence" value="ECO:0007669"/>
    <property type="project" value="InterPro"/>
</dbReference>
<dbReference type="Pfam" id="PF19282">
    <property type="entry name" value="Exportin-T"/>
    <property type="match status" value="1"/>
</dbReference>
<evidence type="ECO:0000259" key="13">
    <source>
        <dbReference type="Pfam" id="PF19282"/>
    </source>
</evidence>
<feature type="domain" description="Exportin-T C-terminal" evidence="13">
    <location>
        <begin position="526"/>
        <end position="655"/>
    </location>
</feature>
<accession>A0AAW0F089</accession>
<dbReference type="GO" id="GO:0016363">
    <property type="term" value="C:nuclear matrix"/>
    <property type="evidence" value="ECO:0007669"/>
    <property type="project" value="TreeGrafter"/>
</dbReference>
<keyword evidence="3 10" id="KW-0813">Transport</keyword>
<reference evidence="14 15" key="1">
    <citation type="journal article" date="2021" name="MBio">
        <title>A New Model Trypanosomatid, Novymonas esmeraldas: Genomic Perception of Its 'Candidatus Pandoraea novymonadis' Endosymbiont.</title>
        <authorList>
            <person name="Zakharova A."/>
            <person name="Saura A."/>
            <person name="Butenko A."/>
            <person name="Podesvova L."/>
            <person name="Warmusova S."/>
            <person name="Kostygov A.Y."/>
            <person name="Nenarokova A."/>
            <person name="Lukes J."/>
            <person name="Opperdoes F.R."/>
            <person name="Yurchenko V."/>
        </authorList>
    </citation>
    <scope>NUCLEOTIDE SEQUENCE [LARGE SCALE GENOMIC DNA]</scope>
    <source>
        <strain evidence="14 15">E262AT.01</strain>
    </source>
</reference>
<comment type="subcellular location">
    <subcellularLocation>
        <location evidence="1 10">Cytoplasm</location>
    </subcellularLocation>
    <subcellularLocation>
        <location evidence="10">Nucleus</location>
    </subcellularLocation>
    <text evidence="10">Shuttles between the nucleus and the cytoplasm.</text>
</comment>
<comment type="caution">
    <text evidence="14">The sequence shown here is derived from an EMBL/GenBank/DDBJ whole genome shotgun (WGS) entry which is preliminary data.</text>
</comment>
<proteinExistence type="inferred from homology"/>
<dbReference type="InterPro" id="IPR040017">
    <property type="entry name" value="XPOT"/>
</dbReference>
<evidence type="ECO:0000256" key="7">
    <source>
        <dbReference type="ARBA" id="ARBA00023242"/>
    </source>
</evidence>
<dbReference type="GO" id="GO:0071528">
    <property type="term" value="P:tRNA re-export from nucleus"/>
    <property type="evidence" value="ECO:0007669"/>
    <property type="project" value="UniProtKB-UniRule"/>
</dbReference>
<feature type="domain" description="Exportin-1/Importin-beta-like" evidence="12">
    <location>
        <begin position="110"/>
        <end position="269"/>
    </location>
</feature>
<keyword evidence="5 10" id="KW-0820">tRNA-binding</keyword>
<evidence type="ECO:0000256" key="3">
    <source>
        <dbReference type="ARBA" id="ARBA00022448"/>
    </source>
</evidence>
<dbReference type="GO" id="GO:0005737">
    <property type="term" value="C:cytoplasm"/>
    <property type="evidence" value="ECO:0007669"/>
    <property type="project" value="UniProtKB-SubCell"/>
</dbReference>
<name>A0AAW0F089_9TRYP</name>
<dbReference type="InterPro" id="IPR045546">
    <property type="entry name" value="Exportin-T_C"/>
</dbReference>
<evidence type="ECO:0000256" key="10">
    <source>
        <dbReference type="RuleBase" id="RU366037"/>
    </source>
</evidence>
<evidence type="ECO:0000256" key="1">
    <source>
        <dbReference type="ARBA" id="ARBA00004496"/>
    </source>
</evidence>